<dbReference type="Gene3D" id="2.60.40.10">
    <property type="entry name" value="Immunoglobulins"/>
    <property type="match status" value="4"/>
</dbReference>
<reference evidence="4 5" key="1">
    <citation type="submission" date="2020-07" db="EMBL/GenBank/DDBJ databases">
        <title>Sequencing the genomes of 1000 actinobacteria strains.</title>
        <authorList>
            <person name="Klenk H.-P."/>
        </authorList>
    </citation>
    <scope>NUCLEOTIDE SEQUENCE [LARGE SCALE GENOMIC DNA]</scope>
    <source>
        <strain evidence="4 5">DSM 23987</strain>
    </source>
</reference>
<evidence type="ECO:0000256" key="1">
    <source>
        <dbReference type="SAM" id="MobiDB-lite"/>
    </source>
</evidence>
<comment type="caution">
    <text evidence="4">The sequence shown here is derived from an EMBL/GenBank/DDBJ whole genome shotgun (WGS) entry which is preliminary data.</text>
</comment>
<dbReference type="Proteomes" id="UP000573599">
    <property type="component" value="Unassembled WGS sequence"/>
</dbReference>
<dbReference type="EMBL" id="JACCAB010000001">
    <property type="protein sequence ID" value="NYG06775.1"/>
    <property type="molecule type" value="Genomic_DNA"/>
</dbReference>
<dbReference type="Pfam" id="PF16640">
    <property type="entry name" value="Big_3_5"/>
    <property type="match status" value="1"/>
</dbReference>
<organism evidence="4 5">
    <name type="scientific">Pedococcus badiiscoriae</name>
    <dbReference type="NCBI Taxonomy" id="642776"/>
    <lineage>
        <taxon>Bacteria</taxon>
        <taxon>Bacillati</taxon>
        <taxon>Actinomycetota</taxon>
        <taxon>Actinomycetes</taxon>
        <taxon>Micrococcales</taxon>
        <taxon>Intrasporangiaceae</taxon>
        <taxon>Pedococcus</taxon>
    </lineage>
</organism>
<dbReference type="SUPFAM" id="SSF81296">
    <property type="entry name" value="E set domains"/>
    <property type="match status" value="1"/>
</dbReference>
<feature type="chain" id="PRO_5032599106" description="Bacterial Ig-like domain-containing protein" evidence="2">
    <location>
        <begin position="32"/>
        <end position="1304"/>
    </location>
</feature>
<accession>A0A852WKM9</accession>
<gene>
    <name evidence="4" type="ORF">BJ986_001262</name>
</gene>
<keyword evidence="2" id="KW-0732">Signal</keyword>
<dbReference type="InterPro" id="IPR014756">
    <property type="entry name" value="Ig_E-set"/>
</dbReference>
<evidence type="ECO:0000313" key="5">
    <source>
        <dbReference type="Proteomes" id="UP000573599"/>
    </source>
</evidence>
<evidence type="ECO:0000313" key="4">
    <source>
        <dbReference type="EMBL" id="NYG06775.1"/>
    </source>
</evidence>
<feature type="domain" description="Bacterial Ig-like" evidence="3">
    <location>
        <begin position="977"/>
        <end position="1058"/>
    </location>
</feature>
<name>A0A852WKM9_9MICO</name>
<feature type="region of interest" description="Disordered" evidence="1">
    <location>
        <begin position="139"/>
        <end position="170"/>
    </location>
</feature>
<dbReference type="RefSeq" id="WP_179421208.1">
    <property type="nucleotide sequence ID" value="NZ_JACCAB010000001.1"/>
</dbReference>
<feature type="compositionally biased region" description="Gly residues" evidence="1">
    <location>
        <begin position="155"/>
        <end position="170"/>
    </location>
</feature>
<evidence type="ECO:0000259" key="3">
    <source>
        <dbReference type="Pfam" id="PF16640"/>
    </source>
</evidence>
<feature type="signal peptide" evidence="2">
    <location>
        <begin position="1"/>
        <end position="31"/>
    </location>
</feature>
<dbReference type="InterPro" id="IPR015919">
    <property type="entry name" value="Cadherin-like_sf"/>
</dbReference>
<dbReference type="GO" id="GO:0005509">
    <property type="term" value="F:calcium ion binding"/>
    <property type="evidence" value="ECO:0007669"/>
    <property type="project" value="InterPro"/>
</dbReference>
<protein>
    <recommendedName>
        <fullName evidence="3">Bacterial Ig-like domain-containing protein</fullName>
    </recommendedName>
</protein>
<dbReference type="InterPro" id="IPR013783">
    <property type="entry name" value="Ig-like_fold"/>
</dbReference>
<dbReference type="GO" id="GO:0005975">
    <property type="term" value="P:carbohydrate metabolic process"/>
    <property type="evidence" value="ECO:0007669"/>
    <property type="project" value="UniProtKB-ARBA"/>
</dbReference>
<sequence length="1304" mass="125556">MNSFRCRLLAAGVTASTIAAAATIAASPALAAASDTAVTFNATGSVQNWTVPAGVTQLYVDIVGAQGGAAYGGGWGGAELTGTISVTPGQTLHIVAGSLGSNGIVYQKGAGGGGGSFLYTTANQSGLLAAAGGGGGAGSNTFPSEASTGTSGTPGLNGGGSGGTSGNGGGAGTAGGGGGLLTNGGSASGGGGQALAFGAAGGSGSGGYGVGGFGGGGGTAGFAGGGGGGYSGGGGGRYGSGNNGGGGGGGSYFSGTLTGAVSGHAGNGSVTLFYPSLLTSSSPAAGVPGSSVTIDGTGLTGATVTIGGYAATVTSSTDTQVVATVPGPATPPSGKQRVDVTTAGGVTLPAVGAFTYQSIPPQFTANTPPGTATRGTAYSYTFGASGYPTPTFTVSSGTLPAGLTLTSGGVLSGTPTSVGISTFTVTATNGASPDANSNQTITVNPTPQAITFTSTAPSSAVVGDAYLVAATGGASGNPVTFSVDSASASVCSVSSSTVTFDHSGTCIVDADQAGNTNYAAAPQAQQQIAVGQAAQAINFTSTAPTTAVVGDTYLVAATGGASGNPVTFSVDSASASVCSISSSTVTFDHSGTCVVDADQAGNADYVSASQVQQQIAVGQASQAINFTSTAPSTAVVGDTYLVAATGGASGNPVTFSVDAASASVCSISGSMVTFDHVGTCVVDADQAGNADYVSASQAQQTITVGQAAQAITFTSTAPSNAVVGDTYLAAATGGASGNPVTFSVDSASASVCSISSSTVTFDHVGTCVVDADQAGNADYVSASQAQQTITVGQAAQAITFAPLTSTATVGDTQGLTASGGASGNPVSFAVSAATTGSACSISGTTLSFDNAGTCVVVADQGGNADYTAAPQVIQTVTVGLASTSVSVVLNPSVTVFGQNATATATVGGAQAGDIQFSVDGTNLGQPVTVSNTQATSAPLGNLTPGAHQIGAVFTPMEATKYAPSGATPQALVVDQAATTSTITTRADSITATIAPVSPGAGTPSGTVLFAVDGNLVGSATLSGGVATLSYTLPTSKADEVAVLYQGDSNFLASSGTTTRHSPTITATVSSAQPNTKAGWYRSAVTVRFTCTPNGAALVTDCPAPVTLAGNGAAQSVSRTITAVDGGAATVAVTGINIDRTSPTVAVTGVSTRMPYFAVAPAGRCTARDGLSGIASCTISRRISGASVVYTATATDKAGNVSTSRLTAMVSSFAIQGASFNNGVYSVRAGRTYTMLAAATSQPRYVDAMPHPGAPRGLDNKFIKTGPNRWALGVTFSNAMLHQRYWLIGMRVGRTTQVLKVQVVR</sequence>
<evidence type="ECO:0000256" key="2">
    <source>
        <dbReference type="SAM" id="SignalP"/>
    </source>
</evidence>
<dbReference type="SUPFAM" id="SSF49313">
    <property type="entry name" value="Cadherin-like"/>
    <property type="match status" value="1"/>
</dbReference>
<dbReference type="InterPro" id="IPR032109">
    <property type="entry name" value="Big_3_5"/>
</dbReference>
<dbReference type="GO" id="GO:0016020">
    <property type="term" value="C:membrane"/>
    <property type="evidence" value="ECO:0007669"/>
    <property type="project" value="InterPro"/>
</dbReference>
<keyword evidence="5" id="KW-1185">Reference proteome</keyword>
<proteinExistence type="predicted"/>